<dbReference type="InterPro" id="IPR000100">
    <property type="entry name" value="RNase_P"/>
</dbReference>
<dbReference type="Pfam" id="PF00825">
    <property type="entry name" value="Ribonuclease_P"/>
    <property type="match status" value="1"/>
</dbReference>
<proteinExistence type="predicted"/>
<protein>
    <submittedName>
        <fullName evidence="6">Uncharacterized protein</fullName>
    </submittedName>
</protein>
<evidence type="ECO:0000313" key="7">
    <source>
        <dbReference type="Proteomes" id="UP000034185"/>
    </source>
</evidence>
<keyword evidence="4" id="KW-0378">Hydrolase</keyword>
<dbReference type="InterPro" id="IPR020568">
    <property type="entry name" value="Ribosomal_Su5_D2-typ_SF"/>
</dbReference>
<evidence type="ECO:0000256" key="4">
    <source>
        <dbReference type="ARBA" id="ARBA00022801"/>
    </source>
</evidence>
<name>A0A0G1X9S5_9BACT</name>
<organism evidence="6 7">
    <name type="scientific">Candidatus Kaiserbacteria bacterium GW2011_GWB1_52_6</name>
    <dbReference type="NCBI Taxonomy" id="1618674"/>
    <lineage>
        <taxon>Bacteria</taxon>
        <taxon>Candidatus Kaiseribacteriota</taxon>
    </lineage>
</organism>
<dbReference type="GO" id="GO:0000049">
    <property type="term" value="F:tRNA binding"/>
    <property type="evidence" value="ECO:0007669"/>
    <property type="project" value="InterPro"/>
</dbReference>
<dbReference type="Gene3D" id="3.30.230.10">
    <property type="match status" value="1"/>
</dbReference>
<dbReference type="InterPro" id="IPR014721">
    <property type="entry name" value="Ribsml_uS5_D2-typ_fold_subgr"/>
</dbReference>
<evidence type="ECO:0000313" key="6">
    <source>
        <dbReference type="EMBL" id="KKW27575.1"/>
    </source>
</evidence>
<evidence type="ECO:0000256" key="2">
    <source>
        <dbReference type="ARBA" id="ARBA00022722"/>
    </source>
</evidence>
<evidence type="ECO:0000256" key="3">
    <source>
        <dbReference type="ARBA" id="ARBA00022759"/>
    </source>
</evidence>
<keyword evidence="1" id="KW-0819">tRNA processing</keyword>
<dbReference type="SUPFAM" id="SSF54211">
    <property type="entry name" value="Ribosomal protein S5 domain 2-like"/>
    <property type="match status" value="1"/>
</dbReference>
<reference evidence="6 7" key="1">
    <citation type="journal article" date="2015" name="Nature">
        <title>rRNA introns, odd ribosomes, and small enigmatic genomes across a large radiation of phyla.</title>
        <authorList>
            <person name="Brown C.T."/>
            <person name="Hug L.A."/>
            <person name="Thomas B.C."/>
            <person name="Sharon I."/>
            <person name="Castelle C.J."/>
            <person name="Singh A."/>
            <person name="Wilkins M.J."/>
            <person name="Williams K.H."/>
            <person name="Banfield J.F."/>
        </authorList>
    </citation>
    <scope>NUCLEOTIDE SEQUENCE [LARGE SCALE GENOMIC DNA]</scope>
</reference>
<dbReference type="GO" id="GO:0042781">
    <property type="term" value="F:3'-tRNA processing endoribonuclease activity"/>
    <property type="evidence" value="ECO:0007669"/>
    <property type="project" value="TreeGrafter"/>
</dbReference>
<sequence>MLKIFRISHTEFVRLSKERGCRIHGTHFALATFPLPVGTQGPKAACVVSKKVSLKAVTRNQIKRRCRECIRAHSSVLDTHRTYVFYAKKSSADTAFVDIRVDIDELIEKSNH</sequence>
<dbReference type="PANTHER" id="PTHR33992:SF1">
    <property type="entry name" value="RIBONUCLEASE P PROTEIN COMPONENT"/>
    <property type="match status" value="1"/>
</dbReference>
<accession>A0A0G1X9S5</accession>
<gene>
    <name evidence="6" type="ORF">UY70_C0011G0009</name>
</gene>
<dbReference type="PANTHER" id="PTHR33992">
    <property type="entry name" value="RIBONUCLEASE P PROTEIN COMPONENT"/>
    <property type="match status" value="1"/>
</dbReference>
<evidence type="ECO:0000256" key="1">
    <source>
        <dbReference type="ARBA" id="ARBA00022694"/>
    </source>
</evidence>
<keyword evidence="5" id="KW-0694">RNA-binding</keyword>
<evidence type="ECO:0000256" key="5">
    <source>
        <dbReference type="ARBA" id="ARBA00022884"/>
    </source>
</evidence>
<dbReference type="AlphaFoldDB" id="A0A0G1X9S5"/>
<keyword evidence="3" id="KW-0255">Endonuclease</keyword>
<keyword evidence="2" id="KW-0540">Nuclease</keyword>
<dbReference type="GO" id="GO:0004526">
    <property type="term" value="F:ribonuclease P activity"/>
    <property type="evidence" value="ECO:0007669"/>
    <property type="project" value="InterPro"/>
</dbReference>
<dbReference type="Proteomes" id="UP000034185">
    <property type="component" value="Unassembled WGS sequence"/>
</dbReference>
<dbReference type="EMBL" id="LCRA01000011">
    <property type="protein sequence ID" value="KKW27575.1"/>
    <property type="molecule type" value="Genomic_DNA"/>
</dbReference>
<comment type="caution">
    <text evidence="6">The sequence shown here is derived from an EMBL/GenBank/DDBJ whole genome shotgun (WGS) entry which is preliminary data.</text>
</comment>
<dbReference type="GO" id="GO:0030677">
    <property type="term" value="C:ribonuclease P complex"/>
    <property type="evidence" value="ECO:0007669"/>
    <property type="project" value="TreeGrafter"/>
</dbReference>